<accession>A0A9W6ZMA2</accession>
<protein>
    <submittedName>
        <fullName evidence="2">Uncharacterized protein</fullName>
    </submittedName>
</protein>
<dbReference type="AlphaFoldDB" id="A0A9W6ZMA2"/>
<dbReference type="EMBL" id="BRXZ01000759">
    <property type="protein sequence ID" value="GMH53109.1"/>
    <property type="molecule type" value="Genomic_DNA"/>
</dbReference>
<evidence type="ECO:0000313" key="3">
    <source>
        <dbReference type="Proteomes" id="UP001165082"/>
    </source>
</evidence>
<dbReference type="Proteomes" id="UP001165082">
    <property type="component" value="Unassembled WGS sequence"/>
</dbReference>
<sequence length="506" mass="55553">AGKVVRRGILRRGKLNSWEFGGSARDIDYEEGGRMFGVWGRMRRGIVTAALTVDAKEMLELANDRSHNLHEREMAKRYARVGLLCASHRHVSVDLARVGARLIEMAIVGKLFEIGEGEVGEGGVVGLSSGRKALMWRRLAECHAVVADGDGMGREEERWRESRDAWKEALGYLECATDQHCWESNIFVSISLGDYTEASNTLGILLRSFKSRGVIAGSGHSAGEGRGGSYNRLLAASLLMRLGKYEKAHSFIVMILERANEGRKVGEEEMGRRGHVMPPAPLTHLHLTFVSARCYEMWGGRGGGEGTQRAAEAGFRRCYGLLLESHDGTVSKVEHNKGKEGKMVKLADKAGGAAKGHVAELAKHTASLEFWLDAANVAFKGGDVAEAEKLCRVALARYPDSRRAKKAVKMLEKGRGKGGFDKAGSLKYMRKKGLGELMGLVEESAPLTVLEEKVRLMKEGGVEEEEEEGGVEVKGEVEEEKPKKRKKKAGFRRESQGLIEVKTFEG</sequence>
<feature type="non-terminal residue" evidence="2">
    <location>
        <position position="1"/>
    </location>
</feature>
<proteinExistence type="predicted"/>
<gene>
    <name evidence="2" type="ORF">TrRE_jg10320</name>
</gene>
<reference evidence="2" key="1">
    <citation type="submission" date="2022-07" db="EMBL/GenBank/DDBJ databases">
        <title>Genome analysis of Parmales, a sister group of diatoms, reveals the evolutionary specialization of diatoms from phago-mixotrophs to photoautotrophs.</title>
        <authorList>
            <person name="Ban H."/>
            <person name="Sato S."/>
            <person name="Yoshikawa S."/>
            <person name="Kazumasa Y."/>
            <person name="Nakamura Y."/>
            <person name="Ichinomiya M."/>
            <person name="Saitoh K."/>
            <person name="Sato N."/>
            <person name="Blanc-Mathieu R."/>
            <person name="Endo H."/>
            <person name="Kuwata A."/>
            <person name="Ogata H."/>
        </authorList>
    </citation>
    <scope>NUCLEOTIDE SEQUENCE</scope>
</reference>
<evidence type="ECO:0000313" key="2">
    <source>
        <dbReference type="EMBL" id="GMH53109.1"/>
    </source>
</evidence>
<feature type="region of interest" description="Disordered" evidence="1">
    <location>
        <begin position="459"/>
        <end position="492"/>
    </location>
</feature>
<organism evidence="2 3">
    <name type="scientific">Triparma retinervis</name>
    <dbReference type="NCBI Taxonomy" id="2557542"/>
    <lineage>
        <taxon>Eukaryota</taxon>
        <taxon>Sar</taxon>
        <taxon>Stramenopiles</taxon>
        <taxon>Ochrophyta</taxon>
        <taxon>Bolidophyceae</taxon>
        <taxon>Parmales</taxon>
        <taxon>Triparmaceae</taxon>
        <taxon>Triparma</taxon>
    </lineage>
</organism>
<keyword evidence="3" id="KW-1185">Reference proteome</keyword>
<name>A0A9W6ZMA2_9STRA</name>
<feature type="compositionally biased region" description="Basic and acidic residues" evidence="1">
    <location>
        <begin position="471"/>
        <end position="482"/>
    </location>
</feature>
<comment type="caution">
    <text evidence="2">The sequence shown here is derived from an EMBL/GenBank/DDBJ whole genome shotgun (WGS) entry which is preliminary data.</text>
</comment>
<evidence type="ECO:0000256" key="1">
    <source>
        <dbReference type="SAM" id="MobiDB-lite"/>
    </source>
</evidence>